<sequence>MVFFGAFIVELTDIFCICNQKMKWLGSKKFFFHISRRGGRAPQQIMADYSDFDRDKADLQGQSDKAERLEHEMEAKDNQMREQNQILKNQQEMLKLQKIPQVYQNQQVVKDQIQRLQFEKAQIQKEQEQQKIQYEEEIKRLKQQLNEGQNNLQNTSQIQRITSPTQIPPTKSPNQQQLLSTPNTNNNLRSPNLQFQRSSSSSRYQPLSPTMSHISPSKQTPKQSQSPLKVSPEKLIRPNLRENEILCPFCEQIQLKEYIIRHVTIHTVIPNNHRILVRTQNLLPQMEKQENDEYQPKFGKQLKCPFCDVQSQVQFDVHIRAIHPGSYDLIQRLLYFHDEMNGSYIWEEDKQQEDKKVVTPEMQRIQQIN</sequence>
<comment type="caution">
    <text evidence="3">The sequence shown here is derived from an EMBL/GenBank/DDBJ whole genome shotgun (WGS) entry which is preliminary data.</text>
</comment>
<dbReference type="EMBL" id="SNRW01006812">
    <property type="protein sequence ID" value="KAA6382388.1"/>
    <property type="molecule type" value="Genomic_DNA"/>
</dbReference>
<evidence type="ECO:0000313" key="4">
    <source>
        <dbReference type="Proteomes" id="UP000324800"/>
    </source>
</evidence>
<dbReference type="Proteomes" id="UP000324800">
    <property type="component" value="Unassembled WGS sequence"/>
</dbReference>
<proteinExistence type="predicted"/>
<organism evidence="3 4">
    <name type="scientific">Streblomastix strix</name>
    <dbReference type="NCBI Taxonomy" id="222440"/>
    <lineage>
        <taxon>Eukaryota</taxon>
        <taxon>Metamonada</taxon>
        <taxon>Preaxostyla</taxon>
        <taxon>Oxymonadida</taxon>
        <taxon>Streblomastigidae</taxon>
        <taxon>Streblomastix</taxon>
    </lineage>
</organism>
<feature type="compositionally biased region" description="Polar residues" evidence="2">
    <location>
        <begin position="172"/>
        <end position="196"/>
    </location>
</feature>
<feature type="coiled-coil region" evidence="1">
    <location>
        <begin position="56"/>
        <end position="158"/>
    </location>
</feature>
<gene>
    <name evidence="3" type="ORF">EZS28_022086</name>
</gene>
<name>A0A5J4VIH0_9EUKA</name>
<reference evidence="3 4" key="1">
    <citation type="submission" date="2019-03" db="EMBL/GenBank/DDBJ databases">
        <title>Single cell metagenomics reveals metabolic interactions within the superorganism composed of flagellate Streblomastix strix and complex community of Bacteroidetes bacteria on its surface.</title>
        <authorList>
            <person name="Treitli S.C."/>
            <person name="Kolisko M."/>
            <person name="Husnik F."/>
            <person name="Keeling P."/>
            <person name="Hampl V."/>
        </authorList>
    </citation>
    <scope>NUCLEOTIDE SEQUENCE [LARGE SCALE GENOMIC DNA]</scope>
    <source>
        <strain evidence="3">ST1C</strain>
    </source>
</reference>
<evidence type="ECO:0000256" key="2">
    <source>
        <dbReference type="SAM" id="MobiDB-lite"/>
    </source>
</evidence>
<accession>A0A5J4VIH0</accession>
<evidence type="ECO:0000313" key="3">
    <source>
        <dbReference type="EMBL" id="KAA6382388.1"/>
    </source>
</evidence>
<keyword evidence="1" id="KW-0175">Coiled coil</keyword>
<feature type="compositionally biased region" description="Low complexity" evidence="2">
    <location>
        <begin position="215"/>
        <end position="229"/>
    </location>
</feature>
<feature type="compositionally biased region" description="Polar residues" evidence="2">
    <location>
        <begin position="204"/>
        <end position="214"/>
    </location>
</feature>
<dbReference type="AlphaFoldDB" id="A0A5J4VIH0"/>
<protein>
    <submittedName>
        <fullName evidence="3">Uncharacterized protein</fullName>
    </submittedName>
</protein>
<evidence type="ECO:0000256" key="1">
    <source>
        <dbReference type="SAM" id="Coils"/>
    </source>
</evidence>
<feature type="region of interest" description="Disordered" evidence="2">
    <location>
        <begin position="163"/>
        <end position="232"/>
    </location>
</feature>